<gene>
    <name evidence="1" type="primary">GIP_316</name>
    <name evidence="1" type="ORF">AVEN_104062_1</name>
</gene>
<reference evidence="1 2" key="1">
    <citation type="journal article" date="2019" name="Sci. Rep.">
        <title>Orb-weaving spider Araneus ventricosus genome elucidates the spidroin gene catalogue.</title>
        <authorList>
            <person name="Kono N."/>
            <person name="Nakamura H."/>
            <person name="Ohtoshi R."/>
            <person name="Moran D.A.P."/>
            <person name="Shinohara A."/>
            <person name="Yoshida Y."/>
            <person name="Fujiwara M."/>
            <person name="Mori M."/>
            <person name="Tomita M."/>
            <person name="Arakawa K."/>
        </authorList>
    </citation>
    <scope>NUCLEOTIDE SEQUENCE [LARGE SCALE GENOMIC DNA]</scope>
</reference>
<evidence type="ECO:0000313" key="1">
    <source>
        <dbReference type="EMBL" id="GBM99703.1"/>
    </source>
</evidence>
<dbReference type="PANTHER" id="PTHR11439">
    <property type="entry name" value="GAG-POL-RELATED RETROTRANSPOSON"/>
    <property type="match status" value="1"/>
</dbReference>
<dbReference type="AlphaFoldDB" id="A0A4Y2KAG3"/>
<protein>
    <submittedName>
        <fullName evidence="1">Copia protein</fullName>
    </submittedName>
</protein>
<dbReference type="EMBL" id="BGPR01004441">
    <property type="protein sequence ID" value="GBM99703.1"/>
    <property type="molecule type" value="Genomic_DNA"/>
</dbReference>
<dbReference type="OrthoDB" id="6434300at2759"/>
<organism evidence="1 2">
    <name type="scientific">Araneus ventricosus</name>
    <name type="common">Orbweaver spider</name>
    <name type="synonym">Epeira ventricosa</name>
    <dbReference type="NCBI Taxonomy" id="182803"/>
    <lineage>
        <taxon>Eukaryota</taxon>
        <taxon>Metazoa</taxon>
        <taxon>Ecdysozoa</taxon>
        <taxon>Arthropoda</taxon>
        <taxon>Chelicerata</taxon>
        <taxon>Arachnida</taxon>
        <taxon>Araneae</taxon>
        <taxon>Araneomorphae</taxon>
        <taxon>Entelegynae</taxon>
        <taxon>Araneoidea</taxon>
        <taxon>Araneidae</taxon>
        <taxon>Araneus</taxon>
    </lineage>
</organism>
<dbReference type="PANTHER" id="PTHR11439:SF467">
    <property type="entry name" value="INTEGRASE CATALYTIC DOMAIN-CONTAINING PROTEIN"/>
    <property type="match status" value="1"/>
</dbReference>
<keyword evidence="2" id="KW-1185">Reference proteome</keyword>
<sequence>MRRNQRQEAKNRQAIGGLLYLTSGTRPDMAYSSTHMCQFNEKHTQEHWWGVKHISRYLKGTRQRKLKFRKKGEPLQIYSDADWGGDRTDRKSYSGYIVLLVGASISCSSKKQPTTASSSTEAGYVAMCHTAKESLWINNLLKEICSELVSPTHTQKVLVDNQGAIVIAKKPCDFRKKQTHRHQIFLFKRLGEGEKHCVCVYTIK</sequence>
<name>A0A4Y2KAG3_ARAVE</name>
<proteinExistence type="predicted"/>
<dbReference type="Proteomes" id="UP000499080">
    <property type="component" value="Unassembled WGS sequence"/>
</dbReference>
<accession>A0A4Y2KAG3</accession>
<comment type="caution">
    <text evidence="1">The sequence shown here is derived from an EMBL/GenBank/DDBJ whole genome shotgun (WGS) entry which is preliminary data.</text>
</comment>
<evidence type="ECO:0000313" key="2">
    <source>
        <dbReference type="Proteomes" id="UP000499080"/>
    </source>
</evidence>
<dbReference type="CDD" id="cd09272">
    <property type="entry name" value="RNase_HI_RT_Ty1"/>
    <property type="match status" value="1"/>
</dbReference>